<dbReference type="KEGG" id="fmr:Fuma_03305"/>
<protein>
    <submittedName>
        <fullName evidence="1">Uncharacterized protein</fullName>
    </submittedName>
</protein>
<evidence type="ECO:0000313" key="2">
    <source>
        <dbReference type="Proteomes" id="UP000187735"/>
    </source>
</evidence>
<accession>A0A1P8WI21</accession>
<proteinExistence type="predicted"/>
<organism evidence="1 2">
    <name type="scientific">Fuerstiella marisgermanici</name>
    <dbReference type="NCBI Taxonomy" id="1891926"/>
    <lineage>
        <taxon>Bacteria</taxon>
        <taxon>Pseudomonadati</taxon>
        <taxon>Planctomycetota</taxon>
        <taxon>Planctomycetia</taxon>
        <taxon>Planctomycetales</taxon>
        <taxon>Planctomycetaceae</taxon>
        <taxon>Fuerstiella</taxon>
    </lineage>
</organism>
<evidence type="ECO:0000313" key="1">
    <source>
        <dbReference type="EMBL" id="APZ93687.1"/>
    </source>
</evidence>
<dbReference type="EMBL" id="CP017641">
    <property type="protein sequence ID" value="APZ93687.1"/>
    <property type="molecule type" value="Genomic_DNA"/>
</dbReference>
<dbReference type="AlphaFoldDB" id="A0A1P8WI21"/>
<reference evidence="1 2" key="1">
    <citation type="journal article" date="2016" name="Front. Microbiol.">
        <title>Fuerstia marisgermanicae gen. nov., sp. nov., an Unusual Member of the Phylum Planctomycetes from the German Wadden Sea.</title>
        <authorList>
            <person name="Kohn T."/>
            <person name="Heuer A."/>
            <person name="Jogler M."/>
            <person name="Vollmers J."/>
            <person name="Boedeker C."/>
            <person name="Bunk B."/>
            <person name="Rast P."/>
            <person name="Borchert D."/>
            <person name="Glockner I."/>
            <person name="Freese H.M."/>
            <person name="Klenk H.P."/>
            <person name="Overmann J."/>
            <person name="Kaster A.K."/>
            <person name="Rohde M."/>
            <person name="Wiegand S."/>
            <person name="Jogler C."/>
        </authorList>
    </citation>
    <scope>NUCLEOTIDE SEQUENCE [LARGE SCALE GENOMIC DNA]</scope>
    <source>
        <strain evidence="1 2">NH11</strain>
    </source>
</reference>
<keyword evidence="2" id="KW-1185">Reference proteome</keyword>
<gene>
    <name evidence="1" type="ORF">Fuma_03305</name>
</gene>
<dbReference type="Proteomes" id="UP000187735">
    <property type="component" value="Chromosome"/>
</dbReference>
<sequence>MTTSDKFRTVVLCIQDHADNVWFSSFVRSVAGIPIHCGIFWKVSSLNVRVNTGSANGRPDYMGGV</sequence>
<name>A0A1P8WI21_9PLAN</name>